<evidence type="ECO:0000313" key="5">
    <source>
        <dbReference type="EMBL" id="WOO42941.1"/>
    </source>
</evidence>
<feature type="site" description="Increases basicity of active site His" evidence="2">
    <location>
        <position position="142"/>
    </location>
</feature>
<protein>
    <submittedName>
        <fullName evidence="5">Acetyltransferase</fullName>
    </submittedName>
</protein>
<dbReference type="Gene3D" id="2.160.10.10">
    <property type="entry name" value="Hexapeptide repeat proteins"/>
    <property type="match status" value="1"/>
</dbReference>
<dbReference type="PANTHER" id="PTHR43300">
    <property type="entry name" value="ACETYLTRANSFERASE"/>
    <property type="match status" value="1"/>
</dbReference>
<dbReference type="PANTHER" id="PTHR43300:SF7">
    <property type="entry name" value="UDP-N-ACETYLBACILLOSAMINE N-ACETYLTRANSFERASE"/>
    <property type="match status" value="1"/>
</dbReference>
<dbReference type="KEGG" id="puo:RZN69_07535"/>
<evidence type="ECO:0000259" key="4">
    <source>
        <dbReference type="Pfam" id="PF17836"/>
    </source>
</evidence>
<dbReference type="InterPro" id="IPR050179">
    <property type="entry name" value="Trans_hexapeptide_repeat"/>
</dbReference>
<dbReference type="Pfam" id="PF17836">
    <property type="entry name" value="PglD_N"/>
    <property type="match status" value="1"/>
</dbReference>
<name>A0AAQ3LCH9_9BACT</name>
<evidence type="ECO:0000256" key="1">
    <source>
        <dbReference type="ARBA" id="ARBA00007274"/>
    </source>
</evidence>
<sequence length="222" mass="23420">MSVKRLIIIGAGGFGREVLAWARQCQECDVEWSPLGFIDDNLSALDGFDTKVKILGTVQDYEPGCDDVFICAIGTPSYKRVAVEKIVSRGGRFINVVHPTSVIGERVVLGLGIILCPHATLTSDIRVGDHSAFNLFTAIGHDAQVGSYCQLHSYSEATGGVVLEDEVLLGTHSTVLQNKRVGKGSIVGAGSVVLQNVAAGTTVAGTPAVPIWKKPSKDSGSN</sequence>
<feature type="active site" description="Proton acceptor" evidence="2">
    <location>
        <position position="141"/>
    </location>
</feature>
<feature type="domain" description="PglD N-terminal" evidence="4">
    <location>
        <begin position="5"/>
        <end position="85"/>
    </location>
</feature>
<organism evidence="5 6">
    <name type="scientific">Rubellicoccus peritrichatus</name>
    <dbReference type="NCBI Taxonomy" id="3080537"/>
    <lineage>
        <taxon>Bacteria</taxon>
        <taxon>Pseudomonadati</taxon>
        <taxon>Verrucomicrobiota</taxon>
        <taxon>Opitutia</taxon>
        <taxon>Puniceicoccales</taxon>
        <taxon>Cerasicoccaceae</taxon>
        <taxon>Rubellicoccus</taxon>
    </lineage>
</organism>
<evidence type="ECO:0000313" key="6">
    <source>
        <dbReference type="Proteomes" id="UP001304300"/>
    </source>
</evidence>
<comment type="similarity">
    <text evidence="1">Belongs to the transferase hexapeptide repeat family.</text>
</comment>
<dbReference type="EMBL" id="CP136920">
    <property type="protein sequence ID" value="WOO42941.1"/>
    <property type="molecule type" value="Genomic_DNA"/>
</dbReference>
<proteinExistence type="inferred from homology"/>
<dbReference type="Proteomes" id="UP001304300">
    <property type="component" value="Chromosome"/>
</dbReference>
<dbReference type="SUPFAM" id="SSF51161">
    <property type="entry name" value="Trimeric LpxA-like enzymes"/>
    <property type="match status" value="1"/>
</dbReference>
<accession>A0AAQ3LCH9</accession>
<evidence type="ECO:0000256" key="2">
    <source>
        <dbReference type="PIRSR" id="PIRSR620019-1"/>
    </source>
</evidence>
<reference evidence="5 6" key="1">
    <citation type="submission" date="2023-10" db="EMBL/GenBank/DDBJ databases">
        <title>Rubellicoccus peritrichatus gen. nov., sp. nov., isolated from an algae of coral reef tank.</title>
        <authorList>
            <person name="Luo J."/>
        </authorList>
    </citation>
    <scope>NUCLEOTIDE SEQUENCE [LARGE SCALE GENOMIC DNA]</scope>
    <source>
        <strain evidence="5 6">CR14</strain>
    </source>
</reference>
<feature type="binding site" evidence="3">
    <location>
        <position position="74"/>
    </location>
    <ligand>
        <name>substrate</name>
    </ligand>
</feature>
<keyword evidence="6" id="KW-1185">Reference proteome</keyword>
<gene>
    <name evidence="5" type="ORF">RZN69_07535</name>
</gene>
<dbReference type="NCBIfam" id="TIGR03570">
    <property type="entry name" value="NeuD_NnaD"/>
    <property type="match status" value="1"/>
</dbReference>
<dbReference type="InterPro" id="IPR011004">
    <property type="entry name" value="Trimer_LpxA-like_sf"/>
</dbReference>
<dbReference type="AlphaFoldDB" id="A0AAQ3LCH9"/>
<dbReference type="CDD" id="cd03360">
    <property type="entry name" value="LbH_AT_putative"/>
    <property type="match status" value="1"/>
</dbReference>
<evidence type="ECO:0000256" key="3">
    <source>
        <dbReference type="PIRSR" id="PIRSR620019-2"/>
    </source>
</evidence>
<dbReference type="InterPro" id="IPR041561">
    <property type="entry name" value="PglD_N"/>
</dbReference>
<dbReference type="InterPro" id="IPR020019">
    <property type="entry name" value="AcTrfase_PglD-like"/>
</dbReference>
<dbReference type="RefSeq" id="WP_317835475.1">
    <property type="nucleotide sequence ID" value="NZ_CP136920.1"/>
</dbReference>
<dbReference type="Gene3D" id="3.40.50.20">
    <property type="match status" value="1"/>
</dbReference>